<dbReference type="SUPFAM" id="SSF88688">
    <property type="entry name" value="Families 57/38 glycoside transferase middle domain"/>
    <property type="match status" value="1"/>
</dbReference>
<dbReference type="GO" id="GO:0006013">
    <property type="term" value="P:mannose metabolic process"/>
    <property type="evidence" value="ECO:0007669"/>
    <property type="project" value="InterPro"/>
</dbReference>
<dbReference type="GO" id="GO:0030246">
    <property type="term" value="F:carbohydrate binding"/>
    <property type="evidence" value="ECO:0007669"/>
    <property type="project" value="InterPro"/>
</dbReference>
<dbReference type="GO" id="GO:0009313">
    <property type="term" value="P:oligosaccharide catabolic process"/>
    <property type="evidence" value="ECO:0007669"/>
    <property type="project" value="TreeGrafter"/>
</dbReference>
<feature type="domain" description="Glycoside hydrolase family 38 central" evidence="5">
    <location>
        <begin position="512"/>
        <end position="590"/>
    </location>
</feature>
<dbReference type="FunFam" id="1.20.1270.50:FF:000004">
    <property type="entry name" value="alpha-mannosidase 2C1 isoform X1"/>
    <property type="match status" value="1"/>
</dbReference>
<keyword evidence="3" id="KW-0378">Hydrolase</keyword>
<proteinExistence type="inferred from homology"/>
<dbReference type="SMART" id="SM00872">
    <property type="entry name" value="Alpha-mann_mid"/>
    <property type="match status" value="1"/>
</dbReference>
<dbReference type="Pfam" id="PF01074">
    <property type="entry name" value="Glyco_hydro_38N"/>
    <property type="match status" value="1"/>
</dbReference>
<dbReference type="Gene3D" id="1.20.1270.50">
    <property type="entry name" value="Glycoside hydrolase family 38, central domain"/>
    <property type="match status" value="1"/>
</dbReference>
<organism evidence="6 7">
    <name type="scientific">Sphaerochaeta halotolerans</name>
    <dbReference type="NCBI Taxonomy" id="2293840"/>
    <lineage>
        <taxon>Bacteria</taxon>
        <taxon>Pseudomonadati</taxon>
        <taxon>Spirochaetota</taxon>
        <taxon>Spirochaetia</taxon>
        <taxon>Spirochaetales</taxon>
        <taxon>Sphaerochaetaceae</taxon>
        <taxon>Sphaerochaeta</taxon>
    </lineage>
</organism>
<dbReference type="InterPro" id="IPR027291">
    <property type="entry name" value="Glyco_hydro_38_N_sf"/>
</dbReference>
<dbReference type="Proteomes" id="UP000264002">
    <property type="component" value="Unassembled WGS sequence"/>
</dbReference>
<sequence>MNKEALQRYVKGPLEFLKQACFAESQLIEDIWVKECGYHQWNRRNEKTGWKPFDQSRGFGGHEYHCLLRTEVDIPKLWNDRSVRLRVHTGADDIWNNDNPQFLLFLNDELSSGLDVQHREAELPDTPTVSIVLYSYVNTNKPNVFLAISLYAVNTELESLVYDFCLAYETALTVEEFSEAYLILSEACLDTLRAIDLTSLEALQNQQMLSHARKKMMLHLSRFGDSGRMNLALTGHSHIDMAWLWTLEQTREKSLRSYATVLSLMDRYPHYIFSSSQMQLLAFIKQDFPSLFARIKERVLEGRWEVEGAMWVESDAILTSGESLTRQIFWGKRWVKEEFGKDQKVLWLPDCFGFPATLPQIMAGTNLSYFVTTKLGWNETNRMPHDLFRWEGLDGSEVLAYFVSSSDYEPIGAYPKKPGNETTYNGVFTPSQLLGTWQRFSDREMLPTLLYLYGYGDGGGGPTKEMLEREERLVGGYPGLPGVTTSTVRSFLESIDVPNDSLATWFGELYLEYHRGTYTTMAEVKRLNRSCEQSAMQAEFFSSLLWLLGDDAYPHAAFEQAWKQLLLNQFHDILPGSSIKEVYDLALQQQENSLQTFTKYSRHAMEHIASLIAQTPADVVVFNTLGHNQSGLCKVSGCNATTVQDIQGIMLPSFHDGNDLYFVCPDVPSKGWKRLVLGTACEQVPSAFSWQERSLETPYYLVRFASDGTLSRLYDKEGKCEVLAPGGKGNIVTLSVDYPKEYDAWNIGKQGKDMRYRLDRETEYMVVANNALFFTIQWSQSWGKSLFVCQTTFYAHSKRIDFTLSCDFQEDQLMLRSEFQVDIRSPKASYDIAYGVCERTTHTNTSWDEAQFEVPAHKWVDLSDESYGVALMSKQNYGYAAKRNTLSLSLLRAPSHPNGTADRGEHHFTYALYPHEGRYQEAGVVEEGYALHQPLLAVKTEQHNGILSSEASLVSCPDTGIVLETVKKCEDRDSLLIRVLQLNGKRVKSHLHSLFPILEAYQCNLLEERLSQLACNDKGVALSLRPHEIQTIELVLKH</sequence>
<evidence type="ECO:0000259" key="5">
    <source>
        <dbReference type="SMART" id="SM00872"/>
    </source>
</evidence>
<evidence type="ECO:0000256" key="1">
    <source>
        <dbReference type="ARBA" id="ARBA00009792"/>
    </source>
</evidence>
<dbReference type="InterPro" id="IPR041147">
    <property type="entry name" value="GH38_C"/>
</dbReference>
<evidence type="ECO:0000313" key="6">
    <source>
        <dbReference type="EMBL" id="RFU94007.1"/>
    </source>
</evidence>
<dbReference type="InterPro" id="IPR011330">
    <property type="entry name" value="Glyco_hydro/deAcase_b/a-brl"/>
</dbReference>
<dbReference type="PANTHER" id="PTHR46017">
    <property type="entry name" value="ALPHA-MANNOSIDASE 2C1"/>
    <property type="match status" value="1"/>
</dbReference>
<evidence type="ECO:0000313" key="7">
    <source>
        <dbReference type="Proteomes" id="UP000264002"/>
    </source>
</evidence>
<comment type="caution">
    <text evidence="6">The sequence shown here is derived from an EMBL/GenBank/DDBJ whole genome shotgun (WGS) entry which is preliminary data.</text>
</comment>
<evidence type="ECO:0000256" key="3">
    <source>
        <dbReference type="ARBA" id="ARBA00022801"/>
    </source>
</evidence>
<dbReference type="InterPro" id="IPR015341">
    <property type="entry name" value="Glyco_hydro_38_cen"/>
</dbReference>
<dbReference type="CDD" id="cd10789">
    <property type="entry name" value="GH38N_AMII_ER_cytosolic"/>
    <property type="match status" value="1"/>
</dbReference>
<evidence type="ECO:0000256" key="2">
    <source>
        <dbReference type="ARBA" id="ARBA00022723"/>
    </source>
</evidence>
<dbReference type="SUPFAM" id="SSF88713">
    <property type="entry name" value="Glycoside hydrolase/deacetylase"/>
    <property type="match status" value="1"/>
</dbReference>
<keyword evidence="2" id="KW-0479">Metal-binding</keyword>
<protein>
    <submittedName>
        <fullName evidence="6">Alpha-mannosidase</fullName>
    </submittedName>
</protein>
<comment type="similarity">
    <text evidence="1">Belongs to the glycosyl hydrolase 38 family.</text>
</comment>
<reference evidence="6 7" key="2">
    <citation type="submission" date="2018-09" db="EMBL/GenBank/DDBJ databases">
        <title>Genome of Sphaerochaeta halotolerans strain 4-11.</title>
        <authorList>
            <person name="Nazina T.N."/>
            <person name="Sokolova D.S."/>
        </authorList>
    </citation>
    <scope>NUCLEOTIDE SEQUENCE [LARGE SCALE GENOMIC DNA]</scope>
    <source>
        <strain evidence="6 7">4-11</strain>
    </source>
</reference>
<dbReference type="Gene3D" id="2.60.40.2220">
    <property type="match status" value="1"/>
</dbReference>
<dbReference type="GO" id="GO:0046872">
    <property type="term" value="F:metal ion binding"/>
    <property type="evidence" value="ECO:0007669"/>
    <property type="project" value="UniProtKB-KW"/>
</dbReference>
<dbReference type="SUPFAM" id="SSF74650">
    <property type="entry name" value="Galactose mutarotase-like"/>
    <property type="match status" value="1"/>
</dbReference>
<dbReference type="InterPro" id="IPR011013">
    <property type="entry name" value="Gal_mutarotase_sf_dom"/>
</dbReference>
<keyword evidence="4" id="KW-0326">Glycosidase</keyword>
<dbReference type="InterPro" id="IPR037094">
    <property type="entry name" value="Glyco_hydro_38_cen_sf"/>
</dbReference>
<dbReference type="InterPro" id="IPR000602">
    <property type="entry name" value="Glyco_hydro_38_N"/>
</dbReference>
<dbReference type="Pfam" id="PF17677">
    <property type="entry name" value="Glyco_hydro38C2"/>
    <property type="match status" value="1"/>
</dbReference>
<dbReference type="AlphaFoldDB" id="A0A372MDY9"/>
<dbReference type="InterPro" id="IPR028995">
    <property type="entry name" value="Glyco_hydro_57/38_cen_sf"/>
</dbReference>
<dbReference type="EMBL" id="QUWK01000014">
    <property type="protein sequence ID" value="RFU94007.1"/>
    <property type="molecule type" value="Genomic_DNA"/>
</dbReference>
<name>A0A372MDY9_9SPIR</name>
<accession>A0A372MDY9</accession>
<dbReference type="GO" id="GO:0004559">
    <property type="term" value="F:alpha-mannosidase activity"/>
    <property type="evidence" value="ECO:0007669"/>
    <property type="project" value="InterPro"/>
</dbReference>
<reference evidence="7" key="1">
    <citation type="submission" date="2018-08" db="EMBL/GenBank/DDBJ databases">
        <authorList>
            <person name="Grouzdev D.S."/>
            <person name="Krutkina M.S."/>
        </authorList>
    </citation>
    <scope>NUCLEOTIDE SEQUENCE [LARGE SCALE GENOMIC DNA]</scope>
    <source>
        <strain evidence="7">4-11</strain>
    </source>
</reference>
<dbReference type="PANTHER" id="PTHR46017:SF1">
    <property type="entry name" value="ALPHA-MANNOSIDASE 2C1"/>
    <property type="match status" value="1"/>
</dbReference>
<dbReference type="Gene3D" id="2.70.98.30">
    <property type="entry name" value="Golgi alpha-mannosidase II, domain 4"/>
    <property type="match status" value="1"/>
</dbReference>
<dbReference type="Pfam" id="PF07748">
    <property type="entry name" value="Glyco_hydro_38C"/>
    <property type="match status" value="1"/>
</dbReference>
<dbReference type="Gene3D" id="3.20.110.10">
    <property type="entry name" value="Glycoside hydrolase 38, N terminal domain"/>
    <property type="match status" value="1"/>
</dbReference>
<evidence type="ECO:0000256" key="4">
    <source>
        <dbReference type="ARBA" id="ARBA00023295"/>
    </source>
</evidence>
<dbReference type="InterPro" id="IPR011682">
    <property type="entry name" value="Glyco_hydro_38_C"/>
</dbReference>
<gene>
    <name evidence="6" type="ORF">DYP60_12105</name>
</gene>
<keyword evidence="7" id="KW-1185">Reference proteome</keyword>
<dbReference type="RefSeq" id="WP_117331272.1">
    <property type="nucleotide sequence ID" value="NZ_QUWK01000014.1"/>
</dbReference>
<dbReference type="Pfam" id="PF09261">
    <property type="entry name" value="Alpha-mann_mid"/>
    <property type="match status" value="1"/>
</dbReference>